<evidence type="ECO:0000256" key="1">
    <source>
        <dbReference type="SAM" id="SignalP"/>
    </source>
</evidence>
<evidence type="ECO:0008006" key="4">
    <source>
        <dbReference type="Google" id="ProtNLM"/>
    </source>
</evidence>
<dbReference type="EMBL" id="AJAU01000019">
    <property type="protein sequence ID" value="EOL44540.1"/>
    <property type="molecule type" value="Genomic_DNA"/>
</dbReference>
<gene>
    <name evidence="2" type="ORF">UC7_02083</name>
</gene>
<dbReference type="RefSeq" id="WP_010772190.1">
    <property type="nucleotide sequence ID" value="NZ_KB946334.1"/>
</dbReference>
<keyword evidence="1" id="KW-0732">Signal</keyword>
<name>R3WRU7_9ENTE</name>
<evidence type="ECO:0000313" key="2">
    <source>
        <dbReference type="EMBL" id="EOL44540.1"/>
    </source>
</evidence>
<accession>R3WRU7</accession>
<dbReference type="AlphaFoldDB" id="R3WRU7"/>
<dbReference type="Proteomes" id="UP000013840">
    <property type="component" value="Unassembled WGS sequence"/>
</dbReference>
<proteinExistence type="predicted"/>
<dbReference type="OrthoDB" id="2178013at2"/>
<sequence length="275" mass="30103">MKPKHILSTAAVFAGLISGGVLTTPSTANAQSTTSAATQQAFEVADEIASVHYEHYNVLRATLKTPISATDYYLAFSIEGMHHKGQGVIQDGKYIGFDLKLDDLVKEYPTAADREYLFDSLFIRRFSMDGSSQTVTSKMTNKKLKNELLNYQYLGNILASGSAGKVSNLIKGSSFDKFFVDKTTSADHILENGNITTKTGGIQLELNPELETDYTYALTDASGKIAGKAWSIMNNFFVNPLDGENFVSKEYTITATSDTTGDVYTLAKFTPVRIF</sequence>
<protein>
    <recommendedName>
        <fullName evidence="4">WxL domain-containing protein</fullName>
    </recommendedName>
</protein>
<evidence type="ECO:0000313" key="3">
    <source>
        <dbReference type="Proteomes" id="UP000013840"/>
    </source>
</evidence>
<organism evidence="2 3">
    <name type="scientific">Enterococcus caccae ATCC BAA-1240</name>
    <dbReference type="NCBI Taxonomy" id="1158612"/>
    <lineage>
        <taxon>Bacteria</taxon>
        <taxon>Bacillati</taxon>
        <taxon>Bacillota</taxon>
        <taxon>Bacilli</taxon>
        <taxon>Lactobacillales</taxon>
        <taxon>Enterococcaceae</taxon>
        <taxon>Enterococcus</taxon>
    </lineage>
</organism>
<reference evidence="2 3" key="1">
    <citation type="submission" date="2013-02" db="EMBL/GenBank/DDBJ databases">
        <title>The Genome Sequence of Enterococcus caccae BAA-1240.</title>
        <authorList>
            <consortium name="The Broad Institute Genome Sequencing Platform"/>
            <consortium name="The Broad Institute Genome Sequencing Center for Infectious Disease"/>
            <person name="Earl A.M."/>
            <person name="Gilmore M.S."/>
            <person name="Lebreton F."/>
            <person name="Walker B."/>
            <person name="Young S.K."/>
            <person name="Zeng Q."/>
            <person name="Gargeya S."/>
            <person name="Fitzgerald M."/>
            <person name="Haas B."/>
            <person name="Abouelleil A."/>
            <person name="Alvarado L."/>
            <person name="Arachchi H.M."/>
            <person name="Berlin A.M."/>
            <person name="Chapman S.B."/>
            <person name="Dewar J."/>
            <person name="Goldberg J."/>
            <person name="Griggs A."/>
            <person name="Gujja S."/>
            <person name="Hansen M."/>
            <person name="Howarth C."/>
            <person name="Imamovic A."/>
            <person name="Larimer J."/>
            <person name="McCowan C."/>
            <person name="Murphy C."/>
            <person name="Neiman D."/>
            <person name="Pearson M."/>
            <person name="Priest M."/>
            <person name="Roberts A."/>
            <person name="Saif S."/>
            <person name="Shea T."/>
            <person name="Sisk P."/>
            <person name="Sykes S."/>
            <person name="Wortman J."/>
            <person name="Nusbaum C."/>
            <person name="Birren B."/>
        </authorList>
    </citation>
    <scope>NUCLEOTIDE SEQUENCE [LARGE SCALE GENOMIC DNA]</scope>
    <source>
        <strain evidence="2 3">ATCC BAA-1240</strain>
    </source>
</reference>
<feature type="chain" id="PRO_5004370159" description="WxL domain-containing protein" evidence="1">
    <location>
        <begin position="31"/>
        <end position="275"/>
    </location>
</feature>
<dbReference type="PATRIC" id="fig|1158612.3.peg.2060"/>
<keyword evidence="3" id="KW-1185">Reference proteome</keyword>
<feature type="signal peptide" evidence="1">
    <location>
        <begin position="1"/>
        <end position="30"/>
    </location>
</feature>
<comment type="caution">
    <text evidence="2">The sequence shown here is derived from an EMBL/GenBank/DDBJ whole genome shotgun (WGS) entry which is preliminary data.</text>
</comment>